<feature type="signal peptide" evidence="1">
    <location>
        <begin position="1"/>
        <end position="23"/>
    </location>
</feature>
<evidence type="ECO:0000313" key="2">
    <source>
        <dbReference type="EMBL" id="KIJ14745.1"/>
    </source>
</evidence>
<sequence length="147" mass="15507">MHAFSTLASFALLVCTRLALVQGYIYVTNPVQSTTCSAGQSCSVEWIDNGESPLLSAIAECEVGLCMGEYALAQAFPSVNVATSSSFTFTPSPMHNTSSVDYNGFSGSSTLDGMTGTTPGRCTATPDVPVFSSKYVLLVVWSDHRLA</sequence>
<evidence type="ECO:0000313" key="3">
    <source>
        <dbReference type="Proteomes" id="UP000053647"/>
    </source>
</evidence>
<dbReference type="GO" id="GO:0042546">
    <property type="term" value="P:cell wall biogenesis"/>
    <property type="evidence" value="ECO:0007669"/>
    <property type="project" value="InterPro"/>
</dbReference>
<keyword evidence="3" id="KW-1185">Reference proteome</keyword>
<dbReference type="Proteomes" id="UP000053647">
    <property type="component" value="Unassembled WGS sequence"/>
</dbReference>
<dbReference type="AlphaFoldDB" id="A0A0C9TGE3"/>
<gene>
    <name evidence="2" type="ORF">PAXINDRAFT_180915</name>
</gene>
<reference evidence="2 3" key="1">
    <citation type="submission" date="2014-06" db="EMBL/GenBank/DDBJ databases">
        <authorList>
            <consortium name="DOE Joint Genome Institute"/>
            <person name="Kuo A."/>
            <person name="Kohler A."/>
            <person name="Nagy L.G."/>
            <person name="Floudas D."/>
            <person name="Copeland A."/>
            <person name="Barry K.W."/>
            <person name="Cichocki N."/>
            <person name="Veneault-Fourrey C."/>
            <person name="LaButti K."/>
            <person name="Lindquist E.A."/>
            <person name="Lipzen A."/>
            <person name="Lundell T."/>
            <person name="Morin E."/>
            <person name="Murat C."/>
            <person name="Sun H."/>
            <person name="Tunlid A."/>
            <person name="Henrissat B."/>
            <person name="Grigoriev I.V."/>
            <person name="Hibbett D.S."/>
            <person name="Martin F."/>
            <person name="Nordberg H.P."/>
            <person name="Cantor M.N."/>
            <person name="Hua S.X."/>
        </authorList>
    </citation>
    <scope>NUCLEOTIDE SEQUENCE [LARGE SCALE GENOMIC DNA]</scope>
    <source>
        <strain evidence="2 3">ATCC 200175</strain>
    </source>
</reference>
<dbReference type="PANTHER" id="PTHR28154:SF1">
    <property type="entry name" value="CELL WALL SYNTHESIS PROTEIN KNH1-RELATED"/>
    <property type="match status" value="1"/>
</dbReference>
<keyword evidence="1" id="KW-0732">Signal</keyword>
<accession>A0A0C9TGE3</accession>
<proteinExistence type="predicted"/>
<dbReference type="HOGENOM" id="CLU_1768689_0_0_1"/>
<dbReference type="InterPro" id="IPR045328">
    <property type="entry name" value="Kre9/Knh1"/>
</dbReference>
<dbReference type="EMBL" id="KN819341">
    <property type="protein sequence ID" value="KIJ14745.1"/>
    <property type="molecule type" value="Genomic_DNA"/>
</dbReference>
<feature type="chain" id="PRO_5002203762" evidence="1">
    <location>
        <begin position="24"/>
        <end position="147"/>
    </location>
</feature>
<evidence type="ECO:0000256" key="1">
    <source>
        <dbReference type="SAM" id="SignalP"/>
    </source>
</evidence>
<dbReference type="GO" id="GO:0006078">
    <property type="term" value="P:(1-&gt;6)-beta-D-glucan biosynthetic process"/>
    <property type="evidence" value="ECO:0007669"/>
    <property type="project" value="InterPro"/>
</dbReference>
<name>A0A0C9TGE3_PAXIN</name>
<protein>
    <submittedName>
        <fullName evidence="2">Uncharacterized protein</fullName>
    </submittedName>
</protein>
<dbReference type="PANTHER" id="PTHR28154">
    <property type="entry name" value="CELL WALL SYNTHESIS PROTEIN KNH1-RELATED"/>
    <property type="match status" value="1"/>
</dbReference>
<reference evidence="3" key="2">
    <citation type="submission" date="2015-01" db="EMBL/GenBank/DDBJ databases">
        <title>Evolutionary Origins and Diversification of the Mycorrhizal Mutualists.</title>
        <authorList>
            <consortium name="DOE Joint Genome Institute"/>
            <consortium name="Mycorrhizal Genomics Consortium"/>
            <person name="Kohler A."/>
            <person name="Kuo A."/>
            <person name="Nagy L.G."/>
            <person name="Floudas D."/>
            <person name="Copeland A."/>
            <person name="Barry K.W."/>
            <person name="Cichocki N."/>
            <person name="Veneault-Fourrey C."/>
            <person name="LaButti K."/>
            <person name="Lindquist E.A."/>
            <person name="Lipzen A."/>
            <person name="Lundell T."/>
            <person name="Morin E."/>
            <person name="Murat C."/>
            <person name="Riley R."/>
            <person name="Ohm R."/>
            <person name="Sun H."/>
            <person name="Tunlid A."/>
            <person name="Henrissat B."/>
            <person name="Grigoriev I.V."/>
            <person name="Hibbett D.S."/>
            <person name="Martin F."/>
        </authorList>
    </citation>
    <scope>NUCLEOTIDE SEQUENCE [LARGE SCALE GENOMIC DNA]</scope>
    <source>
        <strain evidence="3">ATCC 200175</strain>
    </source>
</reference>
<organism evidence="2 3">
    <name type="scientific">Paxillus involutus ATCC 200175</name>
    <dbReference type="NCBI Taxonomy" id="664439"/>
    <lineage>
        <taxon>Eukaryota</taxon>
        <taxon>Fungi</taxon>
        <taxon>Dikarya</taxon>
        <taxon>Basidiomycota</taxon>
        <taxon>Agaricomycotina</taxon>
        <taxon>Agaricomycetes</taxon>
        <taxon>Agaricomycetidae</taxon>
        <taxon>Boletales</taxon>
        <taxon>Paxilineae</taxon>
        <taxon>Paxillaceae</taxon>
        <taxon>Paxillus</taxon>
    </lineage>
</organism>
<dbReference type="OrthoDB" id="2432613at2759"/>